<dbReference type="EC" id="5.6.2.3" evidence="1"/>
<dbReference type="Gene3D" id="3.40.50.300">
    <property type="entry name" value="P-loop containing nucleotide triphosphate hydrolases"/>
    <property type="match status" value="1"/>
</dbReference>
<sequence>MSRNDLAEDFKHQLQFNNPEQDIGFTDAIYNAALIEIDQIISMGSEPIKNLGLPLTNRGDHNTLSTEIMREISYDKDELTMHINDNLPDQRHAYSILIENAPGGTGKTFVIKFLLAKVCQENKIALATATSGIAATLLPGGWTAHSTFEDSVNYLIEFLNLREPPVSAFHCHQLKQGTPIMLLRNLSQPKLCNCARLFVHKLMGNSIEANILIGCDKGLQFPIQVSFAMSINKSQGQTLKVAGLQLEQPYFSHGHLYVGASCAGATANLFAYALQNKTKKHCL</sequence>
<proteinExistence type="inferred from homology"/>
<dbReference type="GO" id="GO:0000723">
    <property type="term" value="P:telomere maintenance"/>
    <property type="evidence" value="ECO:0007669"/>
    <property type="project" value="InterPro"/>
</dbReference>
<evidence type="ECO:0000256" key="1">
    <source>
        <dbReference type="RuleBase" id="RU363044"/>
    </source>
</evidence>
<evidence type="ECO:0000259" key="3">
    <source>
        <dbReference type="Pfam" id="PF21530"/>
    </source>
</evidence>
<protein>
    <recommendedName>
        <fullName evidence="1">ATP-dependent DNA helicase</fullName>
        <ecNumber evidence="1">5.6.2.3</ecNumber>
    </recommendedName>
</protein>
<dbReference type="InterPro" id="IPR049163">
    <property type="entry name" value="Pif1-like_2B_dom"/>
</dbReference>
<organism evidence="4">
    <name type="scientific">Octopus bimaculoides</name>
    <name type="common">California two-spotted octopus</name>
    <dbReference type="NCBI Taxonomy" id="37653"/>
    <lineage>
        <taxon>Eukaryota</taxon>
        <taxon>Metazoa</taxon>
        <taxon>Spiralia</taxon>
        <taxon>Lophotrochozoa</taxon>
        <taxon>Mollusca</taxon>
        <taxon>Cephalopoda</taxon>
        <taxon>Coleoidea</taxon>
        <taxon>Octopodiformes</taxon>
        <taxon>Octopoda</taxon>
        <taxon>Incirrata</taxon>
        <taxon>Octopodidae</taxon>
        <taxon>Octopus</taxon>
    </lineage>
</organism>
<dbReference type="AlphaFoldDB" id="A0A0L8HB88"/>
<accession>A0A0L8HB88</accession>
<comment type="catalytic activity">
    <reaction evidence="1">
        <text>ATP + H2O = ADP + phosphate + H(+)</text>
        <dbReference type="Rhea" id="RHEA:13065"/>
        <dbReference type="ChEBI" id="CHEBI:15377"/>
        <dbReference type="ChEBI" id="CHEBI:15378"/>
        <dbReference type="ChEBI" id="CHEBI:30616"/>
        <dbReference type="ChEBI" id="CHEBI:43474"/>
        <dbReference type="ChEBI" id="CHEBI:456216"/>
        <dbReference type="EC" id="5.6.2.3"/>
    </reaction>
</comment>
<comment type="cofactor">
    <cofactor evidence="1">
        <name>Mg(2+)</name>
        <dbReference type="ChEBI" id="CHEBI:18420"/>
    </cofactor>
</comment>
<dbReference type="GO" id="GO:0006281">
    <property type="term" value="P:DNA repair"/>
    <property type="evidence" value="ECO:0007669"/>
    <property type="project" value="UniProtKB-KW"/>
</dbReference>
<keyword evidence="1" id="KW-0234">DNA repair</keyword>
<feature type="domain" description="DNA helicase Pif1-like 2B" evidence="3">
    <location>
        <begin position="158"/>
        <end position="202"/>
    </location>
</feature>
<gene>
    <name evidence="4" type="ORF">OCBIM_22018865mg</name>
</gene>
<dbReference type="PANTHER" id="PTHR10492">
    <property type="match status" value="1"/>
</dbReference>
<dbReference type="InterPro" id="IPR027417">
    <property type="entry name" value="P-loop_NTPase"/>
</dbReference>
<keyword evidence="1" id="KW-0067">ATP-binding</keyword>
<dbReference type="OrthoDB" id="6265497at2759"/>
<keyword evidence="1" id="KW-0347">Helicase</keyword>
<dbReference type="SUPFAM" id="SSF52540">
    <property type="entry name" value="P-loop containing nucleoside triphosphate hydrolases"/>
    <property type="match status" value="1"/>
</dbReference>
<feature type="domain" description="DNA helicase Pif1-like DEAD-box helicase" evidence="2">
    <location>
        <begin position="102"/>
        <end position="149"/>
    </location>
</feature>
<dbReference type="EMBL" id="KQ418693">
    <property type="protein sequence ID" value="KOF86319.1"/>
    <property type="molecule type" value="Genomic_DNA"/>
</dbReference>
<comment type="similarity">
    <text evidence="1">Belongs to the helicase family.</text>
</comment>
<name>A0A0L8HB88_OCTBM</name>
<dbReference type="Pfam" id="PF21530">
    <property type="entry name" value="Pif1_2B_dom"/>
    <property type="match status" value="1"/>
</dbReference>
<dbReference type="GO" id="GO:0043139">
    <property type="term" value="F:5'-3' DNA helicase activity"/>
    <property type="evidence" value="ECO:0007669"/>
    <property type="project" value="UniProtKB-EC"/>
</dbReference>
<keyword evidence="1" id="KW-0547">Nucleotide-binding</keyword>
<dbReference type="InterPro" id="IPR010285">
    <property type="entry name" value="DNA_helicase_pif1-like_DEAD"/>
</dbReference>
<dbReference type="Pfam" id="PF05970">
    <property type="entry name" value="PIF1"/>
    <property type="match status" value="1"/>
</dbReference>
<keyword evidence="1" id="KW-0233">DNA recombination</keyword>
<dbReference type="GO" id="GO:0016887">
    <property type="term" value="F:ATP hydrolysis activity"/>
    <property type="evidence" value="ECO:0007669"/>
    <property type="project" value="RHEA"/>
</dbReference>
<reference evidence="4" key="1">
    <citation type="submission" date="2015-07" db="EMBL/GenBank/DDBJ databases">
        <title>MeaNS - Measles Nucleotide Surveillance Program.</title>
        <authorList>
            <person name="Tran T."/>
            <person name="Druce J."/>
        </authorList>
    </citation>
    <scope>NUCLEOTIDE SEQUENCE</scope>
    <source>
        <strain evidence="4">UCB-OBI-ISO-001</strain>
        <tissue evidence="4">Gonad</tissue>
    </source>
</reference>
<dbReference type="GO" id="GO:0005524">
    <property type="term" value="F:ATP binding"/>
    <property type="evidence" value="ECO:0007669"/>
    <property type="project" value="UniProtKB-KW"/>
</dbReference>
<evidence type="ECO:0000259" key="2">
    <source>
        <dbReference type="Pfam" id="PF05970"/>
    </source>
</evidence>
<evidence type="ECO:0000313" key="4">
    <source>
        <dbReference type="EMBL" id="KOF86319.1"/>
    </source>
</evidence>
<dbReference type="PANTHER" id="PTHR10492:SF57">
    <property type="entry name" value="ATP-DEPENDENT DNA HELICASE"/>
    <property type="match status" value="1"/>
</dbReference>
<keyword evidence="1" id="KW-0227">DNA damage</keyword>
<keyword evidence="1" id="KW-0378">Hydrolase</keyword>
<dbReference type="GO" id="GO:0006310">
    <property type="term" value="P:DNA recombination"/>
    <property type="evidence" value="ECO:0007669"/>
    <property type="project" value="UniProtKB-KW"/>
</dbReference>